<protein>
    <submittedName>
        <fullName evidence="3">Uncharacterized protein</fullName>
    </submittedName>
</protein>
<feature type="compositionally biased region" description="Acidic residues" evidence="2">
    <location>
        <begin position="617"/>
        <end position="675"/>
    </location>
</feature>
<evidence type="ECO:0000313" key="3">
    <source>
        <dbReference type="EMBL" id="GFR51041.1"/>
    </source>
</evidence>
<dbReference type="Proteomes" id="UP001054857">
    <property type="component" value="Unassembled WGS sequence"/>
</dbReference>
<proteinExistence type="predicted"/>
<keyword evidence="4" id="KW-1185">Reference proteome</keyword>
<name>A0AAD3DZP1_9CHLO</name>
<evidence type="ECO:0000313" key="4">
    <source>
        <dbReference type="Proteomes" id="UP001054857"/>
    </source>
</evidence>
<organism evidence="3 4">
    <name type="scientific">Astrephomene gubernaculifera</name>
    <dbReference type="NCBI Taxonomy" id="47775"/>
    <lineage>
        <taxon>Eukaryota</taxon>
        <taxon>Viridiplantae</taxon>
        <taxon>Chlorophyta</taxon>
        <taxon>core chlorophytes</taxon>
        <taxon>Chlorophyceae</taxon>
        <taxon>CS clade</taxon>
        <taxon>Chlamydomonadales</taxon>
        <taxon>Astrephomenaceae</taxon>
        <taxon>Astrephomene</taxon>
    </lineage>
</organism>
<dbReference type="InterPro" id="IPR032675">
    <property type="entry name" value="LRR_dom_sf"/>
</dbReference>
<dbReference type="SUPFAM" id="SSF52047">
    <property type="entry name" value="RNI-like"/>
    <property type="match status" value="1"/>
</dbReference>
<dbReference type="Gene3D" id="3.80.10.10">
    <property type="entry name" value="Ribonuclease Inhibitor"/>
    <property type="match status" value="1"/>
</dbReference>
<evidence type="ECO:0000256" key="1">
    <source>
        <dbReference type="ARBA" id="ARBA00004430"/>
    </source>
</evidence>
<dbReference type="EMBL" id="BMAR01000043">
    <property type="protein sequence ID" value="GFR51041.1"/>
    <property type="molecule type" value="Genomic_DNA"/>
</dbReference>
<sequence length="675" mass="74058">MANMEAAAADGLKGLQDLGIDAMEHVFRYVVKGDYSAFRQACRAGRLAVDSNITKVTINLLPEDLQECYNGKLLCLSERFTKLTFVRLTFQMGQGVTVSDAVLVATQLFKKLNLESRQRITRLELVQDRGVVAECAEMVVEALAQLLPGLQELDIQHFHGMSCIAPYQSDMYGTLAACLPQLQALSLPSWLTVAELPVLAQKGLHLSYLELSGGTRMELLEASVITTIAQLTALRELRLTGFVLNGPMSVQLLCRMLPASLQRLRMQSFLTTWGAHTLHARLDAGRMVAVDLLESNARDLEGLVKLSRALSYMSDGGLPQEQEPLLQQGELRVAELTLMEVRQLEEVQLERLWELRRWFARPRVGCMTVSGTTTAVVTQVIELLGMPEEFSLGLQELWVEVSTGVAGCHARLLSAEHQQQQLLLKTSEPHAGDGTPPLQLPSAAALTSEVVSRFTAGPARTSETVAEVAARTSDKYFLVRGRAVSRARVNDLLKGAQLFAGVPCQKAESGIRVGGMAYYGVACDAGRAADIAAAAEVLVRARLLACRMEVLRVDSRYDIAEKDVVVQRSGLDPIHVAFEEVLQEAWDASQASGHPCSWRQQVEWLVGLQQEMNCSGESDEYTDSEEGYWSDGYSSDDDIVTDSEDESDADEEEGGEDEEPEGVGESESETDSEIE</sequence>
<dbReference type="AlphaFoldDB" id="A0AAD3DZP1"/>
<comment type="caution">
    <text evidence="3">The sequence shown here is derived from an EMBL/GenBank/DDBJ whole genome shotgun (WGS) entry which is preliminary data.</text>
</comment>
<accession>A0AAD3DZP1</accession>
<evidence type="ECO:0000256" key="2">
    <source>
        <dbReference type="SAM" id="MobiDB-lite"/>
    </source>
</evidence>
<dbReference type="GO" id="GO:0005930">
    <property type="term" value="C:axoneme"/>
    <property type="evidence" value="ECO:0007669"/>
    <property type="project" value="UniProtKB-SubCell"/>
</dbReference>
<feature type="region of interest" description="Disordered" evidence="2">
    <location>
        <begin position="615"/>
        <end position="675"/>
    </location>
</feature>
<gene>
    <name evidence="3" type="ORF">Agub_g13370</name>
</gene>
<reference evidence="3 4" key="1">
    <citation type="journal article" date="2021" name="Sci. Rep.">
        <title>Genome sequencing of the multicellular alga Astrephomene provides insights into convergent evolution of germ-soma differentiation.</title>
        <authorList>
            <person name="Yamashita S."/>
            <person name="Yamamoto K."/>
            <person name="Matsuzaki R."/>
            <person name="Suzuki S."/>
            <person name="Yamaguchi H."/>
            <person name="Hirooka S."/>
            <person name="Minakuchi Y."/>
            <person name="Miyagishima S."/>
            <person name="Kawachi M."/>
            <person name="Toyoda A."/>
            <person name="Nozaki H."/>
        </authorList>
    </citation>
    <scope>NUCLEOTIDE SEQUENCE [LARGE SCALE GENOMIC DNA]</scope>
    <source>
        <strain evidence="3 4">NIES-4017</strain>
    </source>
</reference>
<comment type="subcellular location">
    <subcellularLocation>
        <location evidence="1">Cytoplasm</location>
        <location evidence="1">Cytoskeleton</location>
        <location evidence="1">Cilium axoneme</location>
    </subcellularLocation>
</comment>